<evidence type="ECO:0000313" key="2">
    <source>
        <dbReference type="Proteomes" id="UP000325440"/>
    </source>
</evidence>
<dbReference type="OrthoDB" id="6630436at2759"/>
<evidence type="ECO:0000313" key="1">
    <source>
        <dbReference type="EMBL" id="VVC37901.1"/>
    </source>
</evidence>
<name>A0A5E4N5N3_9HEMI</name>
<protein>
    <submittedName>
        <fullName evidence="1">Galactose-binding domain-like</fullName>
    </submittedName>
</protein>
<dbReference type="EMBL" id="CABPRJ010001458">
    <property type="protein sequence ID" value="VVC37901.1"/>
    <property type="molecule type" value="Genomic_DNA"/>
</dbReference>
<gene>
    <name evidence="1" type="ORF">CINCED_3A000790</name>
</gene>
<dbReference type="Proteomes" id="UP000325440">
    <property type="component" value="Unassembled WGS sequence"/>
</dbReference>
<organism evidence="1 2">
    <name type="scientific">Cinara cedri</name>
    <dbReference type="NCBI Taxonomy" id="506608"/>
    <lineage>
        <taxon>Eukaryota</taxon>
        <taxon>Metazoa</taxon>
        <taxon>Ecdysozoa</taxon>
        <taxon>Arthropoda</taxon>
        <taxon>Hexapoda</taxon>
        <taxon>Insecta</taxon>
        <taxon>Pterygota</taxon>
        <taxon>Neoptera</taxon>
        <taxon>Paraneoptera</taxon>
        <taxon>Hemiptera</taxon>
        <taxon>Sternorrhyncha</taxon>
        <taxon>Aphidomorpha</taxon>
        <taxon>Aphidoidea</taxon>
        <taxon>Aphididae</taxon>
        <taxon>Lachninae</taxon>
        <taxon>Cinara</taxon>
    </lineage>
</organism>
<reference evidence="1 2" key="1">
    <citation type="submission" date="2019-08" db="EMBL/GenBank/DDBJ databases">
        <authorList>
            <person name="Alioto T."/>
            <person name="Alioto T."/>
            <person name="Gomez Garrido J."/>
        </authorList>
    </citation>
    <scope>NUCLEOTIDE SEQUENCE [LARGE SCALE GENOMIC DNA]</scope>
</reference>
<sequence>MRRAGAHDFSIVLAAAVCCFIGQLTLGIHIKECDEALGMESGAIPDSAITASSSYNVPNVGPSNGRMYKILKVKESKKSVDMFTPEYLRSNDDINKFKYEINGNISKNSTGFNTK</sequence>
<dbReference type="InterPro" id="IPR008979">
    <property type="entry name" value="Galactose-bd-like_sf"/>
</dbReference>
<accession>A0A5E4N5N3</accession>
<proteinExistence type="predicted"/>
<keyword evidence="2" id="KW-1185">Reference proteome</keyword>
<dbReference type="AlphaFoldDB" id="A0A5E4N5N3"/>
<dbReference type="Gene3D" id="2.60.120.260">
    <property type="entry name" value="Galactose-binding domain-like"/>
    <property type="match status" value="1"/>
</dbReference>
<feature type="non-terminal residue" evidence="1">
    <location>
        <position position="115"/>
    </location>
</feature>
<dbReference type="SUPFAM" id="SSF49785">
    <property type="entry name" value="Galactose-binding domain-like"/>
    <property type="match status" value="1"/>
</dbReference>